<protein>
    <submittedName>
        <fullName evidence="2">Uncharacterized protein</fullName>
    </submittedName>
</protein>
<dbReference type="Proteomes" id="UP001589700">
    <property type="component" value="Unassembled WGS sequence"/>
</dbReference>
<keyword evidence="3" id="KW-1185">Reference proteome</keyword>
<dbReference type="RefSeq" id="WP_182633373.1">
    <property type="nucleotide sequence ID" value="NZ_JAALDM010000278.1"/>
</dbReference>
<feature type="compositionally biased region" description="Low complexity" evidence="1">
    <location>
        <begin position="133"/>
        <end position="143"/>
    </location>
</feature>
<evidence type="ECO:0000313" key="2">
    <source>
        <dbReference type="EMBL" id="MFB9258241.1"/>
    </source>
</evidence>
<feature type="region of interest" description="Disordered" evidence="1">
    <location>
        <begin position="123"/>
        <end position="155"/>
    </location>
</feature>
<proteinExistence type="predicted"/>
<name>A0ABV5JKJ6_9ACTN</name>
<gene>
    <name evidence="2" type="ORF">ACFFVD_00310</name>
</gene>
<evidence type="ECO:0000256" key="1">
    <source>
        <dbReference type="SAM" id="MobiDB-lite"/>
    </source>
</evidence>
<organism evidence="2 3">
    <name type="scientific">Dietzia aerolata</name>
    <dbReference type="NCBI Taxonomy" id="595984"/>
    <lineage>
        <taxon>Bacteria</taxon>
        <taxon>Bacillati</taxon>
        <taxon>Actinomycetota</taxon>
        <taxon>Actinomycetes</taxon>
        <taxon>Mycobacteriales</taxon>
        <taxon>Dietziaceae</taxon>
        <taxon>Dietzia</taxon>
    </lineage>
</organism>
<evidence type="ECO:0000313" key="3">
    <source>
        <dbReference type="Proteomes" id="UP001589700"/>
    </source>
</evidence>
<sequence>MLNASSFWSRRDVSRRGVAPSFGARRVHAAAVGVAALALVLSACGGLGGDAAEGGSAAGDEATAAEVSSAGVVEIEVGAHYDDIRATYPDFPEQSAGTSEGANTVITYADREYVFDSDGVVVEVRPPGGGSGESSETTEASAADDGSGKATKKSGETELVTYRPYLDDGSLAPGFEVRDELQFPWICSDSPEGFLTCGQEHTGMAVEYCSTDGEYVWCPDYQGSGEPNFVRALYGSSQPASGSRRPDSGPLPVYVDLSNGQRCRFGLVPGNLNPSADHFYSCDDYERLWAENGEGVFTTDGTWTSLKASVGSTPLQPVQVVRAVFFE</sequence>
<dbReference type="EMBL" id="JBHMDY010000001">
    <property type="protein sequence ID" value="MFB9258241.1"/>
    <property type="molecule type" value="Genomic_DNA"/>
</dbReference>
<accession>A0ABV5JKJ6</accession>
<comment type="caution">
    <text evidence="2">The sequence shown here is derived from an EMBL/GenBank/DDBJ whole genome shotgun (WGS) entry which is preliminary data.</text>
</comment>
<reference evidence="2 3" key="1">
    <citation type="submission" date="2024-09" db="EMBL/GenBank/DDBJ databases">
        <authorList>
            <person name="Sun Q."/>
            <person name="Mori K."/>
        </authorList>
    </citation>
    <scope>NUCLEOTIDE SEQUENCE [LARGE SCALE GENOMIC DNA]</scope>
    <source>
        <strain evidence="2 3">CCM 7659</strain>
    </source>
</reference>